<evidence type="ECO:0000313" key="3">
    <source>
        <dbReference type="EMBL" id="MBB5642646.1"/>
    </source>
</evidence>
<dbReference type="OrthoDB" id="3261041at2"/>
<keyword evidence="1" id="KW-1133">Transmembrane helix</keyword>
<protein>
    <submittedName>
        <fullName evidence="3">ABC-2 type transport system permease protein</fullName>
    </submittedName>
    <submittedName>
        <fullName evidence="2">Transporter</fullName>
    </submittedName>
</protein>
<keyword evidence="1" id="KW-0472">Membrane</keyword>
<dbReference type="STRING" id="1001240.GY21_14745"/>
<feature type="transmembrane region" description="Helical" evidence="1">
    <location>
        <begin position="21"/>
        <end position="47"/>
    </location>
</feature>
<feature type="transmembrane region" description="Helical" evidence="1">
    <location>
        <begin position="480"/>
        <end position="501"/>
    </location>
</feature>
<feature type="transmembrane region" description="Helical" evidence="1">
    <location>
        <begin position="374"/>
        <end position="394"/>
    </location>
</feature>
<dbReference type="EMBL" id="JPXF01000067">
    <property type="protein sequence ID" value="KGJ72542.1"/>
    <property type="molecule type" value="Genomic_DNA"/>
</dbReference>
<dbReference type="Proteomes" id="UP000561726">
    <property type="component" value="Unassembled WGS sequence"/>
</dbReference>
<evidence type="ECO:0000313" key="5">
    <source>
        <dbReference type="Proteomes" id="UP000561726"/>
    </source>
</evidence>
<evidence type="ECO:0000313" key="4">
    <source>
        <dbReference type="Proteomes" id="UP000029864"/>
    </source>
</evidence>
<feature type="transmembrane region" description="Helical" evidence="1">
    <location>
        <begin position="129"/>
        <end position="151"/>
    </location>
</feature>
<dbReference type="EMBL" id="JACHBQ010000001">
    <property type="protein sequence ID" value="MBB5642646.1"/>
    <property type="molecule type" value="Genomic_DNA"/>
</dbReference>
<reference evidence="2 4" key="1">
    <citation type="submission" date="2014-08" db="EMBL/GenBank/DDBJ databases">
        <authorList>
            <person name="Sisinthy S."/>
        </authorList>
    </citation>
    <scope>NUCLEOTIDE SEQUENCE [LARGE SCALE GENOMIC DNA]</scope>
    <source>
        <strain evidence="2 4">RuG17</strain>
    </source>
</reference>
<dbReference type="AlphaFoldDB" id="A0A099J4V9"/>
<keyword evidence="1" id="KW-0812">Transmembrane</keyword>
<feature type="transmembrane region" description="Helical" evidence="1">
    <location>
        <begin position="400"/>
        <end position="428"/>
    </location>
</feature>
<sequence>MVKHLVTLRLLLLRNTLRRSPWQLVAVIFGALYGLGLLAGVTFGLFALSNAPVDLARTVVVLAGSATILGWLVLPLVVSGIDQTLDTARLVNFPIPLGQLLVGLAIAGVLGIPGIVTVLAALATAGTWWRHPLIAAVALVCAALAALTCVVGSRMVTSLSSTLTSGRRFREVGGTLILIPLFLAGPILAGAFSGIQDAQDALPSAAAALSWTPLGALWAVPSELALGHYGIAGLKFLIGIATLVVMAFVWRRALAVVLVTPARSTSRKTNKGNIGLFAFVPETPTGAVLARSLTYWIRDPRYSKQLILVPLMPALLWFYSSTNDSLAFFNAMAPIAALFLALAIYTDLSYDNTAFATHMSLGVTGLADRTGRALAVLVFAGPVVVIFSVVSVWLSGSWTLLPGILGLSIGILLSGLGLSSVSSATVVVPVPAPGDSPFKTPPGSGFTTFVSSFATWGILAVLVAPELILLIVAAATGTVLFSWLALAVGLMLGPAFFTLGIRWGAARLDRRAPELLESLALQK</sequence>
<evidence type="ECO:0000256" key="1">
    <source>
        <dbReference type="SAM" id="Phobius"/>
    </source>
</evidence>
<name>A0A099J4V9_9MICO</name>
<feature type="transmembrane region" description="Helical" evidence="1">
    <location>
        <begin position="59"/>
        <end position="79"/>
    </location>
</feature>
<comment type="caution">
    <text evidence="2">The sequence shown here is derived from an EMBL/GenBank/DDBJ whole genome shotgun (WGS) entry which is preliminary data.</text>
</comment>
<organism evidence="2 4">
    <name type="scientific">Cryobacterium roopkundense</name>
    <dbReference type="NCBI Taxonomy" id="1001240"/>
    <lineage>
        <taxon>Bacteria</taxon>
        <taxon>Bacillati</taxon>
        <taxon>Actinomycetota</taxon>
        <taxon>Actinomycetes</taxon>
        <taxon>Micrococcales</taxon>
        <taxon>Microbacteriaceae</taxon>
        <taxon>Cryobacterium</taxon>
    </lineage>
</organism>
<gene>
    <name evidence="3" type="ORF">BJ997_003194</name>
    <name evidence="2" type="ORF">GY21_14745</name>
</gene>
<feature type="transmembrane region" description="Helical" evidence="1">
    <location>
        <begin position="100"/>
        <end position="123"/>
    </location>
</feature>
<feature type="transmembrane region" description="Helical" evidence="1">
    <location>
        <begin position="232"/>
        <end position="253"/>
    </location>
</feature>
<keyword evidence="4" id="KW-1185">Reference proteome</keyword>
<feature type="transmembrane region" description="Helical" evidence="1">
    <location>
        <begin position="449"/>
        <end position="474"/>
    </location>
</feature>
<feature type="transmembrane region" description="Helical" evidence="1">
    <location>
        <begin position="172"/>
        <end position="195"/>
    </location>
</feature>
<proteinExistence type="predicted"/>
<dbReference type="RefSeq" id="WP_035837667.1">
    <property type="nucleotide sequence ID" value="NZ_JACHBQ010000001.1"/>
</dbReference>
<dbReference type="Proteomes" id="UP000029864">
    <property type="component" value="Unassembled WGS sequence"/>
</dbReference>
<feature type="transmembrane region" description="Helical" evidence="1">
    <location>
        <begin position="326"/>
        <end position="345"/>
    </location>
</feature>
<accession>A0A099J4V9</accession>
<reference evidence="3 5" key="2">
    <citation type="submission" date="2020-08" db="EMBL/GenBank/DDBJ databases">
        <title>Sequencing the genomes of 1000 actinobacteria strains.</title>
        <authorList>
            <person name="Klenk H.-P."/>
        </authorList>
    </citation>
    <scope>NUCLEOTIDE SEQUENCE [LARGE SCALE GENOMIC DNA]</scope>
    <source>
        <strain evidence="3 5">DSM 21065</strain>
    </source>
</reference>
<evidence type="ECO:0000313" key="2">
    <source>
        <dbReference type="EMBL" id="KGJ72542.1"/>
    </source>
</evidence>
<dbReference type="eggNOG" id="ENOG502Z89R">
    <property type="taxonomic scope" value="Bacteria"/>
</dbReference>